<dbReference type="Pfam" id="PF12802">
    <property type="entry name" value="MarR_2"/>
    <property type="match status" value="1"/>
</dbReference>
<dbReference type="SMART" id="SM00347">
    <property type="entry name" value="HTH_MARR"/>
    <property type="match status" value="1"/>
</dbReference>
<accession>A0ABW8GK97</accession>
<dbReference type="Gene3D" id="1.10.10.10">
    <property type="entry name" value="Winged helix-like DNA-binding domain superfamily/Winged helix DNA-binding domain"/>
    <property type="match status" value="1"/>
</dbReference>
<organism evidence="5 6">
    <name type="scientific">Methylobacillus methanolivorans</name>
    <dbReference type="NCBI Taxonomy" id="1848927"/>
    <lineage>
        <taxon>Bacteria</taxon>
        <taxon>Pseudomonadati</taxon>
        <taxon>Pseudomonadota</taxon>
        <taxon>Betaproteobacteria</taxon>
        <taxon>Nitrosomonadales</taxon>
        <taxon>Methylophilaceae</taxon>
        <taxon>Methylobacillus</taxon>
    </lineage>
</organism>
<dbReference type="InterPro" id="IPR023187">
    <property type="entry name" value="Tscrpt_reg_MarR-type_CS"/>
</dbReference>
<dbReference type="InterPro" id="IPR036388">
    <property type="entry name" value="WH-like_DNA-bd_sf"/>
</dbReference>
<dbReference type="PANTHER" id="PTHR42756:SF1">
    <property type="entry name" value="TRANSCRIPTIONAL REPRESSOR OF EMRAB OPERON"/>
    <property type="match status" value="1"/>
</dbReference>
<feature type="domain" description="HTH marR-type" evidence="4">
    <location>
        <begin position="29"/>
        <end position="162"/>
    </location>
</feature>
<reference evidence="5 6" key="1">
    <citation type="submission" date="2024-11" db="EMBL/GenBank/DDBJ databases">
        <authorList>
            <person name="Kaparullina E.N."/>
            <person name="Delegan Y.A."/>
            <person name="Doronina N.V."/>
        </authorList>
    </citation>
    <scope>NUCLEOTIDE SEQUENCE [LARGE SCALE GENOMIC DNA]</scope>
    <source>
        <strain evidence="5 6">7sh_L</strain>
    </source>
</reference>
<dbReference type="InterPro" id="IPR000835">
    <property type="entry name" value="HTH_MarR-typ"/>
</dbReference>
<proteinExistence type="predicted"/>
<dbReference type="InterPro" id="IPR036390">
    <property type="entry name" value="WH_DNA-bd_sf"/>
</dbReference>
<comment type="caution">
    <text evidence="5">The sequence shown here is derived from an EMBL/GenBank/DDBJ whole genome shotgun (WGS) entry which is preliminary data.</text>
</comment>
<dbReference type="PROSITE" id="PS50995">
    <property type="entry name" value="HTH_MARR_2"/>
    <property type="match status" value="1"/>
</dbReference>
<evidence type="ECO:0000313" key="6">
    <source>
        <dbReference type="Proteomes" id="UP001617669"/>
    </source>
</evidence>
<dbReference type="Proteomes" id="UP001617669">
    <property type="component" value="Unassembled WGS sequence"/>
</dbReference>
<evidence type="ECO:0000256" key="3">
    <source>
        <dbReference type="ARBA" id="ARBA00023163"/>
    </source>
</evidence>
<evidence type="ECO:0000259" key="4">
    <source>
        <dbReference type="PROSITE" id="PS50995"/>
    </source>
</evidence>
<name>A0ABW8GK97_9PROT</name>
<gene>
    <name evidence="5" type="ORF">ACIKP9_06220</name>
</gene>
<keyword evidence="2" id="KW-0238">DNA-binding</keyword>
<evidence type="ECO:0000256" key="1">
    <source>
        <dbReference type="ARBA" id="ARBA00023015"/>
    </source>
</evidence>
<evidence type="ECO:0000313" key="5">
    <source>
        <dbReference type="EMBL" id="MFJ5445821.1"/>
    </source>
</evidence>
<sequence>MQTANQLQDHIDGLIDDWKHIAPNRSYADMELATRLLRSVTLLVKHIMPVIQDAGLNQGEFDVLATLCRNGGTLSPTELYQRLLITSGAMTNRLDCLENKGLVQRRVNPADKRSMEVKLTPEGHMLFEPLLELYLAKLATTFSPLEQADKTAINHGLRQLLLSLEGEQ</sequence>
<keyword evidence="1" id="KW-0805">Transcription regulation</keyword>
<dbReference type="SUPFAM" id="SSF46785">
    <property type="entry name" value="Winged helix' DNA-binding domain"/>
    <property type="match status" value="1"/>
</dbReference>
<keyword evidence="3" id="KW-0804">Transcription</keyword>
<evidence type="ECO:0000256" key="2">
    <source>
        <dbReference type="ARBA" id="ARBA00023125"/>
    </source>
</evidence>
<dbReference type="RefSeq" id="WP_400880666.1">
    <property type="nucleotide sequence ID" value="NZ_JBIWXY010000001.1"/>
</dbReference>
<dbReference type="PROSITE" id="PS01117">
    <property type="entry name" value="HTH_MARR_1"/>
    <property type="match status" value="1"/>
</dbReference>
<dbReference type="EMBL" id="JBIWXY010000001">
    <property type="protein sequence ID" value="MFJ5445821.1"/>
    <property type="molecule type" value="Genomic_DNA"/>
</dbReference>
<protein>
    <submittedName>
        <fullName evidence="5">MarR family winged helix-turn-helix transcriptional regulator</fullName>
    </submittedName>
</protein>
<dbReference type="PANTHER" id="PTHR42756">
    <property type="entry name" value="TRANSCRIPTIONAL REGULATOR, MARR"/>
    <property type="match status" value="1"/>
</dbReference>
<keyword evidence="6" id="KW-1185">Reference proteome</keyword>
<dbReference type="PRINTS" id="PR00598">
    <property type="entry name" value="HTHMARR"/>
</dbReference>